<evidence type="ECO:0000259" key="2">
    <source>
        <dbReference type="Pfam" id="PF01551"/>
    </source>
</evidence>
<feature type="domain" description="M23ase beta-sheet core" evidence="2">
    <location>
        <begin position="86"/>
        <end position="183"/>
    </location>
</feature>
<dbReference type="CDD" id="cd12797">
    <property type="entry name" value="M23_peptidase"/>
    <property type="match status" value="1"/>
</dbReference>
<dbReference type="InterPro" id="IPR050570">
    <property type="entry name" value="Cell_wall_metabolism_enzyme"/>
</dbReference>
<dbReference type="InterPro" id="IPR016047">
    <property type="entry name" value="M23ase_b-sheet_dom"/>
</dbReference>
<keyword evidence="1" id="KW-0732">Signal</keyword>
<dbReference type="Gene3D" id="2.70.70.10">
    <property type="entry name" value="Glucose Permease (Domain IIA)"/>
    <property type="match status" value="1"/>
</dbReference>
<keyword evidence="4" id="KW-1185">Reference proteome</keyword>
<dbReference type="RefSeq" id="WP_272749152.1">
    <property type="nucleotide sequence ID" value="NZ_JAQQKX010000014.1"/>
</dbReference>
<dbReference type="PANTHER" id="PTHR21666:SF289">
    <property type="entry name" value="L-ALA--D-GLU ENDOPEPTIDASE"/>
    <property type="match status" value="1"/>
</dbReference>
<dbReference type="PANTHER" id="PTHR21666">
    <property type="entry name" value="PEPTIDASE-RELATED"/>
    <property type="match status" value="1"/>
</dbReference>
<name>A0ABT5HXL2_9CAUL</name>
<evidence type="ECO:0000313" key="3">
    <source>
        <dbReference type="EMBL" id="MDC7684682.1"/>
    </source>
</evidence>
<proteinExistence type="predicted"/>
<reference evidence="3 4" key="1">
    <citation type="submission" date="2023-01" db="EMBL/GenBank/DDBJ databases">
        <title>Novel species of the genus Asticcacaulis isolated from rivers.</title>
        <authorList>
            <person name="Lu H."/>
        </authorList>
    </citation>
    <scope>NUCLEOTIDE SEQUENCE [LARGE SCALE GENOMIC DNA]</scope>
    <source>
        <strain evidence="3 4">BYS171W</strain>
    </source>
</reference>
<dbReference type="EMBL" id="JAQQKX010000014">
    <property type="protein sequence ID" value="MDC7684682.1"/>
    <property type="molecule type" value="Genomic_DNA"/>
</dbReference>
<dbReference type="SUPFAM" id="SSF51261">
    <property type="entry name" value="Duplicated hybrid motif"/>
    <property type="match status" value="1"/>
</dbReference>
<dbReference type="InterPro" id="IPR011055">
    <property type="entry name" value="Dup_hybrid_motif"/>
</dbReference>
<evidence type="ECO:0000256" key="1">
    <source>
        <dbReference type="ARBA" id="ARBA00022729"/>
    </source>
</evidence>
<gene>
    <name evidence="3" type="ORF">PQU92_15455</name>
</gene>
<organism evidence="3 4">
    <name type="scientific">Asticcacaulis aquaticus</name>
    <dbReference type="NCBI Taxonomy" id="2984212"/>
    <lineage>
        <taxon>Bacteria</taxon>
        <taxon>Pseudomonadati</taxon>
        <taxon>Pseudomonadota</taxon>
        <taxon>Alphaproteobacteria</taxon>
        <taxon>Caulobacterales</taxon>
        <taxon>Caulobacteraceae</taxon>
        <taxon>Asticcacaulis</taxon>
    </lineage>
</organism>
<accession>A0ABT5HXL2</accession>
<comment type="caution">
    <text evidence="3">The sequence shown here is derived from an EMBL/GenBank/DDBJ whole genome shotgun (WGS) entry which is preliminary data.</text>
</comment>
<dbReference type="Proteomes" id="UP001214854">
    <property type="component" value="Unassembled WGS sequence"/>
</dbReference>
<sequence length="220" mass="24277">MSDLKTFLDWQSRRTELSAEVMAGLQAARPIRLDTEGLGAEGWGSDIPSGWAVVPGEPLRMGGYDEDRGIYDSDVFAGDGGERRTVHLGIDIFAPAASAVFAPVHGRVHSFQNNDNLKDYGPTIILEHAPEPEVIFWTLYGHLSRDSLDDLYIGKEFAQGDRLAALGEADVNGGWSPHLHFQLILDIGDKVGDFPGVFKRSERERWKTICPDPRPFLGMA</sequence>
<protein>
    <submittedName>
        <fullName evidence="3">Peptidoglycan DD-metalloendopeptidase family protein</fullName>
    </submittedName>
</protein>
<evidence type="ECO:0000313" key="4">
    <source>
        <dbReference type="Proteomes" id="UP001214854"/>
    </source>
</evidence>
<dbReference type="Pfam" id="PF01551">
    <property type="entry name" value="Peptidase_M23"/>
    <property type="match status" value="1"/>
</dbReference>